<evidence type="ECO:0000256" key="5">
    <source>
        <dbReference type="ARBA" id="ARBA00023136"/>
    </source>
</evidence>
<dbReference type="STRING" id="913024.SAMN05421741_10227"/>
<evidence type="ECO:0000256" key="2">
    <source>
        <dbReference type="ARBA" id="ARBA00022475"/>
    </source>
</evidence>
<evidence type="ECO:0000256" key="4">
    <source>
        <dbReference type="ARBA" id="ARBA00022989"/>
    </source>
</evidence>
<dbReference type="OrthoDB" id="266913at2"/>
<evidence type="ECO:0000256" key="1">
    <source>
        <dbReference type="ARBA" id="ARBA00004651"/>
    </source>
</evidence>
<feature type="transmembrane region" description="Helical" evidence="6">
    <location>
        <begin position="345"/>
        <end position="368"/>
    </location>
</feature>
<keyword evidence="9" id="KW-1185">Reference proteome</keyword>
<dbReference type="RefSeq" id="WP_091518168.1">
    <property type="nucleotide sequence ID" value="NZ_FOVI01000002.1"/>
</dbReference>
<dbReference type="EMBL" id="FOVI01000002">
    <property type="protein sequence ID" value="SFN18963.1"/>
    <property type="molecule type" value="Genomic_DNA"/>
</dbReference>
<reference evidence="9" key="1">
    <citation type="submission" date="2016-10" db="EMBL/GenBank/DDBJ databases">
        <authorList>
            <person name="Varghese N."/>
            <person name="Submissions S."/>
        </authorList>
    </citation>
    <scope>NUCLEOTIDE SEQUENCE [LARGE SCALE GENOMIC DNA]</scope>
    <source>
        <strain evidence="9">DS-12</strain>
    </source>
</reference>
<comment type="subcellular location">
    <subcellularLocation>
        <location evidence="1">Cell membrane</location>
        <topology evidence="1">Multi-pass membrane protein</topology>
    </subcellularLocation>
</comment>
<gene>
    <name evidence="8" type="ORF">SAMN05421741_10227</name>
</gene>
<dbReference type="Proteomes" id="UP000199036">
    <property type="component" value="Unassembled WGS sequence"/>
</dbReference>
<dbReference type="PANTHER" id="PTHR30294">
    <property type="entry name" value="MEMBRANE COMPONENT OF ABC TRANSPORTER YHHJ-RELATED"/>
    <property type="match status" value="1"/>
</dbReference>
<feature type="transmembrane region" description="Helical" evidence="6">
    <location>
        <begin position="309"/>
        <end position="333"/>
    </location>
</feature>
<proteinExistence type="predicted"/>
<dbReference type="Pfam" id="PF12698">
    <property type="entry name" value="ABC2_membrane_3"/>
    <property type="match status" value="1"/>
</dbReference>
<dbReference type="GO" id="GO:0140359">
    <property type="term" value="F:ABC-type transporter activity"/>
    <property type="evidence" value="ECO:0007669"/>
    <property type="project" value="InterPro"/>
</dbReference>
<keyword evidence="3 6" id="KW-0812">Transmembrane</keyword>
<accession>A0A1I4X0G8</accession>
<sequence>MWFKLWQCVVKEFKLLFRDIGGLITLFIMPVILVVVVTSIQDSTYQSFSASKIPVLWIDHDQDSISLHVKKELEASQSFSLISTQNNKEVTEATAKELVFKGKYQMAIVIPKNLTSDLNIKVRQNVDGILDEMGMSTSTYDPVEVEKKEIRLYFDPATQAAFKNGIKSNIDKMVAQLESDAIYKTFETQLGGSSSTSFNDTFISFKEIVPQEKNADIVPNSVQHNVPAWTLFAIFFIMVPLSINIVKEKNQGTYLRLISSPTSNSILYLGKIITYLVICLLQFYTILLIAKVVFPYMNLPELNLSFNKIALMSALTLTAGLAAIGMAILLGIVSKTQEQSAPFGATFVIILAAVGGVWIPVFAMSQVMQIASKASPMNWALNGYYDIILRNGSLIDIIPEMILLTLFFVVFTTCALLYDKKKRTV</sequence>
<keyword evidence="4 6" id="KW-1133">Transmembrane helix</keyword>
<keyword evidence="2" id="KW-1003">Cell membrane</keyword>
<feature type="transmembrane region" description="Helical" evidence="6">
    <location>
        <begin position="397"/>
        <end position="418"/>
    </location>
</feature>
<feature type="transmembrane region" description="Helical" evidence="6">
    <location>
        <begin position="266"/>
        <end position="289"/>
    </location>
</feature>
<evidence type="ECO:0000259" key="7">
    <source>
        <dbReference type="Pfam" id="PF12698"/>
    </source>
</evidence>
<feature type="domain" description="ABC-2 type transporter transmembrane" evidence="7">
    <location>
        <begin position="22"/>
        <end position="416"/>
    </location>
</feature>
<dbReference type="InterPro" id="IPR051449">
    <property type="entry name" value="ABC-2_transporter_component"/>
</dbReference>
<name>A0A1I4X0G8_9FLAO</name>
<organism evidence="8 9">
    <name type="scientific">Paenimyroides ummariense</name>
    <dbReference type="NCBI Taxonomy" id="913024"/>
    <lineage>
        <taxon>Bacteria</taxon>
        <taxon>Pseudomonadati</taxon>
        <taxon>Bacteroidota</taxon>
        <taxon>Flavobacteriia</taxon>
        <taxon>Flavobacteriales</taxon>
        <taxon>Flavobacteriaceae</taxon>
        <taxon>Paenimyroides</taxon>
    </lineage>
</organism>
<dbReference type="PANTHER" id="PTHR30294:SF38">
    <property type="entry name" value="TRANSPORT PERMEASE PROTEIN"/>
    <property type="match status" value="1"/>
</dbReference>
<dbReference type="Gene3D" id="3.40.1710.10">
    <property type="entry name" value="abc type-2 transporter like domain"/>
    <property type="match status" value="1"/>
</dbReference>
<evidence type="ECO:0000256" key="6">
    <source>
        <dbReference type="SAM" id="Phobius"/>
    </source>
</evidence>
<feature type="transmembrane region" description="Helical" evidence="6">
    <location>
        <begin position="20"/>
        <end position="40"/>
    </location>
</feature>
<protein>
    <submittedName>
        <fullName evidence="8">ABC-2 type transport system permease protein</fullName>
    </submittedName>
</protein>
<evidence type="ECO:0000256" key="3">
    <source>
        <dbReference type="ARBA" id="ARBA00022692"/>
    </source>
</evidence>
<keyword evidence="5 6" id="KW-0472">Membrane</keyword>
<evidence type="ECO:0000313" key="9">
    <source>
        <dbReference type="Proteomes" id="UP000199036"/>
    </source>
</evidence>
<evidence type="ECO:0000313" key="8">
    <source>
        <dbReference type="EMBL" id="SFN18963.1"/>
    </source>
</evidence>
<dbReference type="GO" id="GO:0005886">
    <property type="term" value="C:plasma membrane"/>
    <property type="evidence" value="ECO:0007669"/>
    <property type="project" value="UniProtKB-SubCell"/>
</dbReference>
<feature type="transmembrane region" description="Helical" evidence="6">
    <location>
        <begin position="226"/>
        <end position="246"/>
    </location>
</feature>
<dbReference type="AlphaFoldDB" id="A0A1I4X0G8"/>
<dbReference type="InterPro" id="IPR013525">
    <property type="entry name" value="ABC2_TM"/>
</dbReference>